<evidence type="ECO:0000259" key="13">
    <source>
        <dbReference type="PROSITE" id="PS51483"/>
    </source>
</evidence>
<dbReference type="GO" id="GO:0000287">
    <property type="term" value="F:magnesium ion binding"/>
    <property type="evidence" value="ECO:0007669"/>
    <property type="project" value="UniProtKB-UniRule"/>
</dbReference>
<organism evidence="14 15">
    <name type="scientific">Candidatus Shapirobacteria bacterium CG08_land_8_20_14_0_20_39_18</name>
    <dbReference type="NCBI Taxonomy" id="1974883"/>
    <lineage>
        <taxon>Bacteria</taxon>
        <taxon>Candidatus Shapironibacteriota</taxon>
    </lineage>
</organism>
<feature type="binding site" evidence="11">
    <location>
        <position position="348"/>
    </location>
    <ligand>
        <name>Mg(2+)</name>
        <dbReference type="ChEBI" id="CHEBI:18420"/>
        <note>shared with alpha subunit</note>
    </ligand>
</feature>
<evidence type="ECO:0000256" key="3">
    <source>
        <dbReference type="ARBA" id="ARBA00022598"/>
    </source>
</evidence>
<keyword evidence="6 11" id="KW-0067">ATP-binding</keyword>
<feature type="binding site" evidence="11">
    <location>
        <position position="345"/>
    </location>
    <ligand>
        <name>Mg(2+)</name>
        <dbReference type="ChEBI" id="CHEBI:18420"/>
        <note>shared with alpha subunit</note>
    </ligand>
</feature>
<evidence type="ECO:0000256" key="8">
    <source>
        <dbReference type="ARBA" id="ARBA00022917"/>
    </source>
</evidence>
<keyword evidence="5 11" id="KW-0547">Nucleotide-binding</keyword>
<keyword evidence="4 11" id="KW-0479">Metal-binding</keyword>
<sequence length="626" mass="72837">MRVPLVWLKDYVELPKDLSLLTDKLTMAGHLLDKVEHQKENTIIDLELRGNRADCYSIYGIAREVSALFDTPVKTFSIHPPLRKVESLPECKIEIKTPLVKRFMATIIHNVKIKPSPEWMKVKLEQYGIPPINNIVDTTNFVMIETGEPMHAFDLDLVGKKMDLRLAKKGESFTTFEGTLIKLTEEDLIFVNKKPMGLTGAIGAKDFSIQNNTKNVLFEAANYDRVNIRRTIRRHNLNTDAGLRHEKELDLNNVSIAFYRFLQIIKENDWGEIEPEIFDYYPNPVKERTIAFDLARIKVIGGVEIEKKSVLEILNRLNFRIKKNSGDELSIICPTYRTDVVQEEDLVEEVLRIYGYENIPPKILSLEIPSVITPNFVNQELNLKNKLIGLGFDEIISSAFVKPFYQKWNCLIEESEVGRPVLITNPPSPEIETMRMSLYPNLLEFTHRSISERVEETRFFEIGKIYFRRAGRYFEKRKLGIAFWKKTNSEFKDFKGFLETLLGTDFPVQSFKLTEDYIYYLEVDLDKIINGIVQPKVYLWPKYPPIIEDLSFTIPQNIKFQKIIQLIESTNKIIQSIKLIDSYENSKTFRITYQNPKKTLTDKDVKKVREEIINHLKIKLGIKLKE</sequence>
<dbReference type="SUPFAM" id="SSF54991">
    <property type="entry name" value="Anticodon-binding domain of PheRS"/>
    <property type="match status" value="1"/>
</dbReference>
<dbReference type="GO" id="GO:0006432">
    <property type="term" value="P:phenylalanyl-tRNA aminoacylation"/>
    <property type="evidence" value="ECO:0007669"/>
    <property type="project" value="UniProtKB-UniRule"/>
</dbReference>
<dbReference type="SMART" id="SM00896">
    <property type="entry name" value="FDX-ACB"/>
    <property type="match status" value="1"/>
</dbReference>
<comment type="caution">
    <text evidence="14">The sequence shown here is derived from an EMBL/GenBank/DDBJ whole genome shotgun (WGS) entry which is preliminary data.</text>
</comment>
<feature type="binding site" evidence="11">
    <location>
        <position position="339"/>
    </location>
    <ligand>
        <name>Mg(2+)</name>
        <dbReference type="ChEBI" id="CHEBI:18420"/>
        <note>shared with alpha subunit</note>
    </ligand>
</feature>
<evidence type="ECO:0000256" key="5">
    <source>
        <dbReference type="ARBA" id="ARBA00022741"/>
    </source>
</evidence>
<dbReference type="PANTHER" id="PTHR10947:SF0">
    <property type="entry name" value="PHENYLALANINE--TRNA LIGASE BETA SUBUNIT"/>
    <property type="match status" value="1"/>
</dbReference>
<evidence type="ECO:0000256" key="2">
    <source>
        <dbReference type="ARBA" id="ARBA00011209"/>
    </source>
</evidence>
<dbReference type="InterPro" id="IPR041616">
    <property type="entry name" value="PheRS_beta_core"/>
</dbReference>
<dbReference type="Gene3D" id="3.30.70.380">
    <property type="entry name" value="Ferrodoxin-fold anticodon-binding domain"/>
    <property type="match status" value="1"/>
</dbReference>
<evidence type="ECO:0000256" key="4">
    <source>
        <dbReference type="ARBA" id="ARBA00022723"/>
    </source>
</evidence>
<dbReference type="Pfam" id="PF03484">
    <property type="entry name" value="B5"/>
    <property type="match status" value="1"/>
</dbReference>
<evidence type="ECO:0000256" key="1">
    <source>
        <dbReference type="ARBA" id="ARBA00008653"/>
    </source>
</evidence>
<dbReference type="Pfam" id="PF03483">
    <property type="entry name" value="B3_4"/>
    <property type="match status" value="1"/>
</dbReference>
<dbReference type="InterPro" id="IPR009061">
    <property type="entry name" value="DNA-bd_dom_put_sf"/>
</dbReference>
<dbReference type="GO" id="GO:0005524">
    <property type="term" value="F:ATP binding"/>
    <property type="evidence" value="ECO:0007669"/>
    <property type="project" value="UniProtKB-UniRule"/>
</dbReference>
<comment type="similarity">
    <text evidence="1 11">Belongs to the phenylalanyl-tRNA synthetase beta subunit family. Type 1 subfamily.</text>
</comment>
<dbReference type="InterPro" id="IPR005147">
    <property type="entry name" value="tRNA_synthase_B5-dom"/>
</dbReference>
<evidence type="ECO:0000313" key="15">
    <source>
        <dbReference type="Proteomes" id="UP000228996"/>
    </source>
</evidence>
<dbReference type="HAMAP" id="MF_00283">
    <property type="entry name" value="Phe_tRNA_synth_beta1"/>
    <property type="match status" value="1"/>
</dbReference>
<keyword evidence="9 11" id="KW-0030">Aminoacyl-tRNA synthetase</keyword>
<dbReference type="GO" id="GO:0003723">
    <property type="term" value="F:RNA binding"/>
    <property type="evidence" value="ECO:0007669"/>
    <property type="project" value="InterPro"/>
</dbReference>
<gene>
    <name evidence="11" type="primary">pheT</name>
    <name evidence="14" type="ORF">COT44_02270</name>
</gene>
<evidence type="ECO:0000313" key="14">
    <source>
        <dbReference type="EMBL" id="PIU03600.1"/>
    </source>
</evidence>
<evidence type="ECO:0000259" key="12">
    <source>
        <dbReference type="PROSITE" id="PS51447"/>
    </source>
</evidence>
<dbReference type="InterPro" id="IPR020825">
    <property type="entry name" value="Phe-tRNA_synthase-like_B3/B4"/>
</dbReference>
<dbReference type="PROSITE" id="PS51447">
    <property type="entry name" value="FDX_ACB"/>
    <property type="match status" value="1"/>
</dbReference>
<keyword evidence="8 11" id="KW-0648">Protein biosynthesis</keyword>
<dbReference type="GO" id="GO:0009328">
    <property type="term" value="C:phenylalanine-tRNA ligase complex"/>
    <property type="evidence" value="ECO:0007669"/>
    <property type="project" value="TreeGrafter"/>
</dbReference>
<dbReference type="SMART" id="SM00873">
    <property type="entry name" value="B3_4"/>
    <property type="match status" value="1"/>
</dbReference>
<comment type="cofactor">
    <cofactor evidence="11">
        <name>Mg(2+)</name>
        <dbReference type="ChEBI" id="CHEBI:18420"/>
    </cofactor>
    <text evidence="11">Binds 2 magnesium ions per tetramer.</text>
</comment>
<protein>
    <recommendedName>
        <fullName evidence="11">Phenylalanine--tRNA ligase beta subunit</fullName>
        <ecNumber evidence="11">6.1.1.20</ecNumber>
    </recommendedName>
    <alternativeName>
        <fullName evidence="11">Phenylalanyl-tRNA synthetase beta subunit</fullName>
        <shortName evidence="11">PheRS</shortName>
    </alternativeName>
</protein>
<keyword evidence="11" id="KW-0963">Cytoplasm</keyword>
<dbReference type="InterPro" id="IPR005121">
    <property type="entry name" value="Fdx_antiC-bd"/>
</dbReference>
<dbReference type="Gene3D" id="3.30.56.10">
    <property type="match status" value="2"/>
</dbReference>
<dbReference type="SMART" id="SM00874">
    <property type="entry name" value="B5"/>
    <property type="match status" value="1"/>
</dbReference>
<dbReference type="PROSITE" id="PS51483">
    <property type="entry name" value="B5"/>
    <property type="match status" value="1"/>
</dbReference>
<dbReference type="InterPro" id="IPR005146">
    <property type="entry name" value="B3/B4_tRNA-bd"/>
</dbReference>
<dbReference type="InterPro" id="IPR045060">
    <property type="entry name" value="Phe-tRNA-ligase_IIc_bsu"/>
</dbReference>
<dbReference type="Pfam" id="PF17759">
    <property type="entry name" value="tRNA_synthFbeta"/>
    <property type="match status" value="1"/>
</dbReference>
<dbReference type="GO" id="GO:0004826">
    <property type="term" value="F:phenylalanine-tRNA ligase activity"/>
    <property type="evidence" value="ECO:0007669"/>
    <property type="project" value="UniProtKB-UniRule"/>
</dbReference>
<evidence type="ECO:0000256" key="11">
    <source>
        <dbReference type="HAMAP-Rule" id="MF_00283"/>
    </source>
</evidence>
<dbReference type="AlphaFoldDB" id="A0A2M6XD50"/>
<keyword evidence="7 11" id="KW-0460">Magnesium</keyword>
<comment type="subcellular location">
    <subcellularLocation>
        <location evidence="11">Cytoplasm</location>
    </subcellularLocation>
</comment>
<dbReference type="Pfam" id="PF03147">
    <property type="entry name" value="FDX-ACB"/>
    <property type="match status" value="1"/>
</dbReference>
<feature type="domain" description="B5" evidence="13">
    <location>
        <begin position="285"/>
        <end position="361"/>
    </location>
</feature>
<evidence type="ECO:0000256" key="10">
    <source>
        <dbReference type="ARBA" id="ARBA00049255"/>
    </source>
</evidence>
<dbReference type="EC" id="6.1.1.20" evidence="11"/>
<dbReference type="InterPro" id="IPR036690">
    <property type="entry name" value="Fdx_antiC-bd_sf"/>
</dbReference>
<accession>A0A2M6XD50</accession>
<reference evidence="15" key="1">
    <citation type="submission" date="2017-09" db="EMBL/GenBank/DDBJ databases">
        <title>Depth-based differentiation of microbial function through sediment-hosted aquifers and enrichment of novel symbionts in the deep terrestrial subsurface.</title>
        <authorList>
            <person name="Probst A.J."/>
            <person name="Ladd B."/>
            <person name="Jarett J.K."/>
            <person name="Geller-Mcgrath D.E."/>
            <person name="Sieber C.M.K."/>
            <person name="Emerson J.B."/>
            <person name="Anantharaman K."/>
            <person name="Thomas B.C."/>
            <person name="Malmstrom R."/>
            <person name="Stieglmeier M."/>
            <person name="Klingl A."/>
            <person name="Woyke T."/>
            <person name="Ryan C.M."/>
            <person name="Banfield J.F."/>
        </authorList>
    </citation>
    <scope>NUCLEOTIDE SEQUENCE [LARGE SCALE GENOMIC DNA]</scope>
</reference>
<name>A0A2M6XD50_9BACT</name>
<proteinExistence type="inferred from homology"/>
<dbReference type="SUPFAM" id="SSF55681">
    <property type="entry name" value="Class II aaRS and biotin synthetases"/>
    <property type="match status" value="1"/>
</dbReference>
<dbReference type="Gene3D" id="3.50.40.10">
    <property type="entry name" value="Phenylalanyl-trna Synthetase, Chain B, domain 3"/>
    <property type="match status" value="1"/>
</dbReference>
<dbReference type="Gene3D" id="3.30.930.10">
    <property type="entry name" value="Bira Bifunctional Protein, Domain 2"/>
    <property type="match status" value="1"/>
</dbReference>
<feature type="binding site" evidence="11">
    <location>
        <position position="349"/>
    </location>
    <ligand>
        <name>Mg(2+)</name>
        <dbReference type="ChEBI" id="CHEBI:18420"/>
        <note>shared with alpha subunit</note>
    </ligand>
</feature>
<dbReference type="SUPFAM" id="SSF56037">
    <property type="entry name" value="PheT/TilS domain"/>
    <property type="match status" value="1"/>
</dbReference>
<evidence type="ECO:0000256" key="9">
    <source>
        <dbReference type="ARBA" id="ARBA00023146"/>
    </source>
</evidence>
<dbReference type="EMBL" id="PEYO01000013">
    <property type="protein sequence ID" value="PIU03600.1"/>
    <property type="molecule type" value="Genomic_DNA"/>
</dbReference>
<feature type="domain" description="FDX-ACB" evidence="12">
    <location>
        <begin position="541"/>
        <end position="625"/>
    </location>
</feature>
<dbReference type="SUPFAM" id="SSF46955">
    <property type="entry name" value="Putative DNA-binding domain"/>
    <property type="match status" value="2"/>
</dbReference>
<dbReference type="InterPro" id="IPR045864">
    <property type="entry name" value="aa-tRNA-synth_II/BPL/LPL"/>
</dbReference>
<evidence type="ECO:0000256" key="6">
    <source>
        <dbReference type="ARBA" id="ARBA00022840"/>
    </source>
</evidence>
<dbReference type="Proteomes" id="UP000228996">
    <property type="component" value="Unassembled WGS sequence"/>
</dbReference>
<evidence type="ECO:0000256" key="7">
    <source>
        <dbReference type="ARBA" id="ARBA00022842"/>
    </source>
</evidence>
<comment type="catalytic activity">
    <reaction evidence="10 11">
        <text>tRNA(Phe) + L-phenylalanine + ATP = L-phenylalanyl-tRNA(Phe) + AMP + diphosphate + H(+)</text>
        <dbReference type="Rhea" id="RHEA:19413"/>
        <dbReference type="Rhea" id="RHEA-COMP:9668"/>
        <dbReference type="Rhea" id="RHEA-COMP:9699"/>
        <dbReference type="ChEBI" id="CHEBI:15378"/>
        <dbReference type="ChEBI" id="CHEBI:30616"/>
        <dbReference type="ChEBI" id="CHEBI:33019"/>
        <dbReference type="ChEBI" id="CHEBI:58095"/>
        <dbReference type="ChEBI" id="CHEBI:78442"/>
        <dbReference type="ChEBI" id="CHEBI:78531"/>
        <dbReference type="ChEBI" id="CHEBI:456215"/>
        <dbReference type="EC" id="6.1.1.20"/>
    </reaction>
</comment>
<comment type="subunit">
    <text evidence="2 11">Tetramer of two alpha and two beta subunits.</text>
</comment>
<keyword evidence="3 11" id="KW-0436">Ligase</keyword>
<dbReference type="InterPro" id="IPR004532">
    <property type="entry name" value="Phe-tRNA-ligase_IIc_bsu_bact"/>
</dbReference>
<dbReference type="PANTHER" id="PTHR10947">
    <property type="entry name" value="PHENYLALANYL-TRNA SYNTHETASE BETA CHAIN AND LEUCINE-RICH REPEAT-CONTAINING PROTEIN 47"/>
    <property type="match status" value="1"/>
</dbReference>